<dbReference type="Proteomes" id="UP000594263">
    <property type="component" value="Unplaced"/>
</dbReference>
<feature type="domain" description="SAM" evidence="3">
    <location>
        <begin position="35"/>
        <end position="98"/>
    </location>
</feature>
<evidence type="ECO:0000256" key="2">
    <source>
        <dbReference type="SAM" id="MobiDB-lite"/>
    </source>
</evidence>
<keyword evidence="1" id="KW-0677">Repeat</keyword>
<evidence type="ECO:0000256" key="1">
    <source>
        <dbReference type="ARBA" id="ARBA00022737"/>
    </source>
</evidence>
<evidence type="ECO:0000313" key="5">
    <source>
        <dbReference type="Proteomes" id="UP000594263"/>
    </source>
</evidence>
<feature type="compositionally biased region" description="Polar residues" evidence="2">
    <location>
        <begin position="105"/>
        <end position="116"/>
    </location>
</feature>
<dbReference type="Gene3D" id="1.10.150.50">
    <property type="entry name" value="Transcription Factor, Ets-1"/>
    <property type="match status" value="1"/>
</dbReference>
<keyword evidence="5" id="KW-1185">Reference proteome</keyword>
<dbReference type="PANTHER" id="PTHR10627">
    <property type="entry name" value="SCP160"/>
    <property type="match status" value="1"/>
</dbReference>
<dbReference type="CDD" id="cd09487">
    <property type="entry name" value="SAM_superfamily"/>
    <property type="match status" value="1"/>
</dbReference>
<dbReference type="Pfam" id="PF00536">
    <property type="entry name" value="SAM_1"/>
    <property type="match status" value="1"/>
</dbReference>
<dbReference type="SMART" id="SM00454">
    <property type="entry name" value="SAM"/>
    <property type="match status" value="1"/>
</dbReference>
<dbReference type="AlphaFoldDB" id="A0A7N0V8I9"/>
<organism evidence="4 5">
    <name type="scientific">Kalanchoe fedtschenkoi</name>
    <name type="common">Lavender scallops</name>
    <name type="synonym">South American air plant</name>
    <dbReference type="NCBI Taxonomy" id="63787"/>
    <lineage>
        <taxon>Eukaryota</taxon>
        <taxon>Viridiplantae</taxon>
        <taxon>Streptophyta</taxon>
        <taxon>Embryophyta</taxon>
        <taxon>Tracheophyta</taxon>
        <taxon>Spermatophyta</taxon>
        <taxon>Magnoliopsida</taxon>
        <taxon>eudicotyledons</taxon>
        <taxon>Gunneridae</taxon>
        <taxon>Pentapetalae</taxon>
        <taxon>Saxifragales</taxon>
        <taxon>Crassulaceae</taxon>
        <taxon>Kalanchoe</taxon>
    </lineage>
</organism>
<reference evidence="4" key="1">
    <citation type="submission" date="2021-01" db="UniProtKB">
        <authorList>
            <consortium name="EnsemblPlants"/>
        </authorList>
    </citation>
    <scope>IDENTIFICATION</scope>
</reference>
<dbReference type="PANTHER" id="PTHR10627:SF69">
    <property type="entry name" value="PROTEIN BICAUDAL C"/>
    <property type="match status" value="1"/>
</dbReference>
<dbReference type="Gramene" id="Kaladp0393s0014.1.v1.1">
    <property type="protein sequence ID" value="Kaladp0393s0014.1.v1.1"/>
    <property type="gene ID" value="Kaladp0393s0014.v1.1"/>
</dbReference>
<sequence length="233" mass="25968">METENVGSQRLVDPGENSRDQVVDGSLDKNNQVKIDVSPILKWLQKLDLEKYAEVFIHEEIDWDTLQSLTEEDLFTIGVTALGPRKKILNALNELRRGTFHSGEMHTNGTPSSGSGKQREINNIQISDKGSIDSSDDTNKLNANKLITDYFPAPNIHKNLNAASNGSHPVQQKNPSELSAHNAKPSVSKTKCDAVSFKNVLLHMIIQICTHRLTLVLVTTHHYLYFLGSVRLC</sequence>
<dbReference type="SUPFAM" id="SSF47769">
    <property type="entry name" value="SAM/Pointed domain"/>
    <property type="match status" value="1"/>
</dbReference>
<feature type="region of interest" description="Disordered" evidence="2">
    <location>
        <begin position="99"/>
        <end position="118"/>
    </location>
</feature>
<dbReference type="PROSITE" id="PS50105">
    <property type="entry name" value="SAM_DOMAIN"/>
    <property type="match status" value="1"/>
</dbReference>
<dbReference type="InterPro" id="IPR013761">
    <property type="entry name" value="SAM/pointed_sf"/>
</dbReference>
<dbReference type="EnsemblPlants" id="Kaladp0393s0014.1.v1.1">
    <property type="protein sequence ID" value="Kaladp0393s0014.1.v1.1"/>
    <property type="gene ID" value="Kaladp0393s0014.v1.1"/>
</dbReference>
<proteinExistence type="predicted"/>
<evidence type="ECO:0000259" key="3">
    <source>
        <dbReference type="PROSITE" id="PS50105"/>
    </source>
</evidence>
<evidence type="ECO:0000313" key="4">
    <source>
        <dbReference type="EnsemblPlants" id="Kaladp0393s0014.1.v1.1"/>
    </source>
</evidence>
<protein>
    <recommendedName>
        <fullName evidence="3">SAM domain-containing protein</fullName>
    </recommendedName>
</protein>
<name>A0A7N0V8I9_KALFE</name>
<accession>A0A7N0V8I9</accession>
<dbReference type="InterPro" id="IPR001660">
    <property type="entry name" value="SAM"/>
</dbReference>
<feature type="region of interest" description="Disordered" evidence="2">
    <location>
        <begin position="161"/>
        <end position="185"/>
    </location>
</feature>
<feature type="region of interest" description="Disordered" evidence="2">
    <location>
        <begin position="1"/>
        <end position="24"/>
    </location>
</feature>